<sequence>MSSPGLLLLSYSLYTLPRRFLSSRASALLPYITPLTGHQTDRGIRGICCTPHIALQIKPLERRTETHEQSKARMGNEVVKDRARVSKK</sequence>
<dbReference type="AlphaFoldDB" id="A0A3N2PRG1"/>
<feature type="compositionally biased region" description="Basic and acidic residues" evidence="1">
    <location>
        <begin position="62"/>
        <end position="71"/>
    </location>
</feature>
<gene>
    <name evidence="2" type="ORF">SODALDRAFT_187909</name>
</gene>
<reference evidence="2 3" key="1">
    <citation type="journal article" date="2018" name="Mol. Ecol.">
        <title>The obligate alkalophilic soda-lake fungus Sodiomyces alkalinus has shifted to a protein diet.</title>
        <authorList>
            <person name="Grum-Grzhimaylo A.A."/>
            <person name="Falkoski D.L."/>
            <person name="van den Heuvel J."/>
            <person name="Valero-Jimenez C.A."/>
            <person name="Min B."/>
            <person name="Choi I.G."/>
            <person name="Lipzen A."/>
            <person name="Daum C.G."/>
            <person name="Aanen D.K."/>
            <person name="Tsang A."/>
            <person name="Henrissat B."/>
            <person name="Bilanenko E.N."/>
            <person name="de Vries R.P."/>
            <person name="van Kan J.A.L."/>
            <person name="Grigoriev I.V."/>
            <person name="Debets A.J.M."/>
        </authorList>
    </citation>
    <scope>NUCLEOTIDE SEQUENCE [LARGE SCALE GENOMIC DNA]</scope>
    <source>
        <strain evidence="2 3">F11</strain>
    </source>
</reference>
<feature type="compositionally biased region" description="Basic and acidic residues" evidence="1">
    <location>
        <begin position="78"/>
        <end position="88"/>
    </location>
</feature>
<organism evidence="2 3">
    <name type="scientific">Sodiomyces alkalinus (strain CBS 110278 / VKM F-3762 / F11)</name>
    <name type="common">Alkaliphilic filamentous fungus</name>
    <dbReference type="NCBI Taxonomy" id="1314773"/>
    <lineage>
        <taxon>Eukaryota</taxon>
        <taxon>Fungi</taxon>
        <taxon>Dikarya</taxon>
        <taxon>Ascomycota</taxon>
        <taxon>Pezizomycotina</taxon>
        <taxon>Sordariomycetes</taxon>
        <taxon>Hypocreomycetidae</taxon>
        <taxon>Glomerellales</taxon>
        <taxon>Plectosphaerellaceae</taxon>
        <taxon>Sodiomyces</taxon>
    </lineage>
</organism>
<evidence type="ECO:0000313" key="2">
    <source>
        <dbReference type="EMBL" id="ROT37087.1"/>
    </source>
</evidence>
<evidence type="ECO:0000313" key="3">
    <source>
        <dbReference type="Proteomes" id="UP000272025"/>
    </source>
</evidence>
<proteinExistence type="predicted"/>
<dbReference type="RefSeq" id="XP_028464893.1">
    <property type="nucleotide sequence ID" value="XM_028607110.1"/>
</dbReference>
<dbReference type="Proteomes" id="UP000272025">
    <property type="component" value="Unassembled WGS sequence"/>
</dbReference>
<protein>
    <submittedName>
        <fullName evidence="2">Uncharacterized protein</fullName>
    </submittedName>
</protein>
<feature type="region of interest" description="Disordered" evidence="1">
    <location>
        <begin position="62"/>
        <end position="88"/>
    </location>
</feature>
<dbReference type="GeneID" id="39575588"/>
<evidence type="ECO:0000256" key="1">
    <source>
        <dbReference type="SAM" id="MobiDB-lite"/>
    </source>
</evidence>
<accession>A0A3N2PRG1</accession>
<dbReference type="EMBL" id="ML119057">
    <property type="protein sequence ID" value="ROT37087.1"/>
    <property type="molecule type" value="Genomic_DNA"/>
</dbReference>
<keyword evidence="3" id="KW-1185">Reference proteome</keyword>
<name>A0A3N2PRG1_SODAK</name>